<dbReference type="InterPro" id="IPR001128">
    <property type="entry name" value="Cyt_P450"/>
</dbReference>
<keyword evidence="3" id="KW-0560">Oxidoreductase</keyword>
<keyword evidence="3" id="KW-0349">Heme</keyword>
<dbReference type="InterPro" id="IPR002397">
    <property type="entry name" value="Cyt_P450_B"/>
</dbReference>
<dbReference type="GO" id="GO:0016705">
    <property type="term" value="F:oxidoreductase activity, acting on paired donors, with incorporation or reduction of molecular oxygen"/>
    <property type="evidence" value="ECO:0007669"/>
    <property type="project" value="InterPro"/>
</dbReference>
<evidence type="ECO:0008006" key="6">
    <source>
        <dbReference type="Google" id="ProtNLM"/>
    </source>
</evidence>
<comment type="caution">
    <text evidence="4">The sequence shown here is derived from an EMBL/GenBank/DDBJ whole genome shotgun (WGS) entry which is preliminary data.</text>
</comment>
<evidence type="ECO:0000256" key="2">
    <source>
        <dbReference type="ARBA" id="ARBA00010617"/>
    </source>
</evidence>
<comment type="cofactor">
    <cofactor evidence="1">
        <name>heme</name>
        <dbReference type="ChEBI" id="CHEBI:30413"/>
    </cofactor>
</comment>
<dbReference type="InterPro" id="IPR017972">
    <property type="entry name" value="Cyt_P450_CS"/>
</dbReference>
<dbReference type="PANTHER" id="PTHR46696:SF1">
    <property type="entry name" value="CYTOCHROME P450 YJIB-RELATED"/>
    <property type="match status" value="1"/>
</dbReference>
<proteinExistence type="inferred from homology"/>
<organism evidence="4 5">
    <name type="scientific">Afipia broomeae ATCC 49717</name>
    <dbReference type="NCBI Taxonomy" id="883078"/>
    <lineage>
        <taxon>Bacteria</taxon>
        <taxon>Pseudomonadati</taxon>
        <taxon>Pseudomonadota</taxon>
        <taxon>Alphaproteobacteria</taxon>
        <taxon>Hyphomicrobiales</taxon>
        <taxon>Nitrobacteraceae</taxon>
        <taxon>Afipia</taxon>
    </lineage>
</organism>
<dbReference type="AlphaFoldDB" id="K8PPC9"/>
<keyword evidence="3" id="KW-0503">Monooxygenase</keyword>
<dbReference type="RefSeq" id="WP_006019161.1">
    <property type="nucleotide sequence ID" value="NZ_KB375282.1"/>
</dbReference>
<dbReference type="GO" id="GO:0004497">
    <property type="term" value="F:monooxygenase activity"/>
    <property type="evidence" value="ECO:0007669"/>
    <property type="project" value="UniProtKB-KW"/>
</dbReference>
<dbReference type="GO" id="GO:0005506">
    <property type="term" value="F:iron ion binding"/>
    <property type="evidence" value="ECO:0007669"/>
    <property type="project" value="InterPro"/>
</dbReference>
<dbReference type="InterPro" id="IPR036396">
    <property type="entry name" value="Cyt_P450_sf"/>
</dbReference>
<name>K8PPC9_9BRAD</name>
<dbReference type="GO" id="GO:0020037">
    <property type="term" value="F:heme binding"/>
    <property type="evidence" value="ECO:0007669"/>
    <property type="project" value="InterPro"/>
</dbReference>
<dbReference type="HOGENOM" id="CLU_033716_0_2_5"/>
<keyword evidence="3" id="KW-0408">Iron</keyword>
<dbReference type="Proteomes" id="UP000001096">
    <property type="component" value="Unassembled WGS sequence"/>
</dbReference>
<dbReference type="PROSITE" id="PS00086">
    <property type="entry name" value="CYTOCHROME_P450"/>
    <property type="match status" value="1"/>
</dbReference>
<keyword evidence="3" id="KW-0479">Metal-binding</keyword>
<accession>K8PPC9</accession>
<dbReference type="PATRIC" id="fig|883078.3.peg.474"/>
<evidence type="ECO:0000313" key="4">
    <source>
        <dbReference type="EMBL" id="EKS41360.1"/>
    </source>
</evidence>
<reference evidence="4 5" key="1">
    <citation type="submission" date="2012-04" db="EMBL/GenBank/DDBJ databases">
        <title>The Genome Sequence of Afipia broomeae ATCC 49717.</title>
        <authorList>
            <consortium name="The Broad Institute Genome Sequencing Platform"/>
            <person name="Earl A."/>
            <person name="Ward D."/>
            <person name="Feldgarden M."/>
            <person name="Gevers D."/>
            <person name="Huys G."/>
            <person name="Walker B."/>
            <person name="Young S.K."/>
            <person name="Zeng Q."/>
            <person name="Gargeya S."/>
            <person name="Fitzgerald M."/>
            <person name="Haas B."/>
            <person name="Abouelleil A."/>
            <person name="Alvarado L."/>
            <person name="Arachchi H.M."/>
            <person name="Berlin A."/>
            <person name="Chapman S.B."/>
            <person name="Goldberg J."/>
            <person name="Griggs A."/>
            <person name="Gujja S."/>
            <person name="Hansen M."/>
            <person name="Howarth C."/>
            <person name="Imamovic A."/>
            <person name="Larimer J."/>
            <person name="McCowen C."/>
            <person name="Montmayeur A."/>
            <person name="Murphy C."/>
            <person name="Neiman D."/>
            <person name="Pearson M."/>
            <person name="Priest M."/>
            <person name="Roberts A."/>
            <person name="Saif S."/>
            <person name="Shea T."/>
            <person name="Sisk P."/>
            <person name="Sykes S."/>
            <person name="Wortman J."/>
            <person name="Nusbaum C."/>
            <person name="Birren B."/>
        </authorList>
    </citation>
    <scope>NUCLEOTIDE SEQUENCE [LARGE SCALE GENOMIC DNA]</scope>
    <source>
        <strain evidence="4 5">ATCC 49717</strain>
    </source>
</reference>
<dbReference type="PRINTS" id="PR00359">
    <property type="entry name" value="BP450"/>
</dbReference>
<dbReference type="eggNOG" id="COG2124">
    <property type="taxonomic scope" value="Bacteria"/>
</dbReference>
<dbReference type="CDD" id="cd11037">
    <property type="entry name" value="CYP199A2-like"/>
    <property type="match status" value="1"/>
</dbReference>
<dbReference type="Gene3D" id="1.10.630.10">
    <property type="entry name" value="Cytochrome P450"/>
    <property type="match status" value="1"/>
</dbReference>
<dbReference type="SUPFAM" id="SSF48264">
    <property type="entry name" value="Cytochrome P450"/>
    <property type="match status" value="1"/>
</dbReference>
<protein>
    <recommendedName>
        <fullName evidence="6">Cytochrome P450</fullName>
    </recommendedName>
</protein>
<dbReference type="EMBL" id="AGWX01000001">
    <property type="protein sequence ID" value="EKS41360.1"/>
    <property type="molecule type" value="Genomic_DNA"/>
</dbReference>
<sequence length="417" mass="46224">MSQVGYDQVDTIRLGNVPPGVPVITFDPYSDEVMSNPYPYYQEMREAGPLVWIQKYGTYAVGSYNSVIRVLTEHDSFCSSAGVGLTNFHTETPWRKPSIILEVDPPDHSRTRKVFSRILSPRSLNRLRERFEQEAQAMVSRLVIKGVCDGVKDLAEAYPLKVFADAVGLPPDGREHLLPYGDMVFNAFGPQNDRFRECLAKLGPSITWINEVCQRKNLSEGSFGAELYAAADAGEITHEEAGMLVRTMLSAGLDTTIFTIGNALACFARNPEQWAIVRDNPAIARQAIEEVLRYDSTFHSFYRTTTRPVTLEGVQLDKNQKVLVLVASANRDTSHWAGADTFDVHRKPAANVAFGTGIHGCAGQMIARLEAEIVLKALASQVELIEALGEPELHFNNTVRGYSSLPLRFVAKDNKGE</sequence>
<gene>
    <name evidence="4" type="ORF">HMPREF9695_00452</name>
</gene>
<evidence type="ECO:0000313" key="5">
    <source>
        <dbReference type="Proteomes" id="UP000001096"/>
    </source>
</evidence>
<evidence type="ECO:0000256" key="1">
    <source>
        <dbReference type="ARBA" id="ARBA00001971"/>
    </source>
</evidence>
<dbReference type="PANTHER" id="PTHR46696">
    <property type="entry name" value="P450, PUTATIVE (EUROFUNG)-RELATED"/>
    <property type="match status" value="1"/>
</dbReference>
<keyword evidence="5" id="KW-1185">Reference proteome</keyword>
<dbReference type="Pfam" id="PF00067">
    <property type="entry name" value="p450"/>
    <property type="match status" value="1"/>
</dbReference>
<comment type="similarity">
    <text evidence="2 3">Belongs to the cytochrome P450 family.</text>
</comment>
<evidence type="ECO:0000256" key="3">
    <source>
        <dbReference type="RuleBase" id="RU000461"/>
    </source>
</evidence>